<evidence type="ECO:0000313" key="4">
    <source>
        <dbReference type="Proteomes" id="UP000001197"/>
    </source>
</evidence>
<name>A0A090CRT7_PODAN</name>
<evidence type="ECO:0000256" key="1">
    <source>
        <dbReference type="ARBA" id="ARBA00022801"/>
    </source>
</evidence>
<dbReference type="GO" id="GO:0005737">
    <property type="term" value="C:cytoplasm"/>
    <property type="evidence" value="ECO:0007669"/>
    <property type="project" value="TreeGrafter"/>
</dbReference>
<keyword evidence="1" id="KW-0378">Hydrolase</keyword>
<dbReference type="InterPro" id="IPR005645">
    <property type="entry name" value="FSH-like_dom"/>
</dbReference>
<dbReference type="InterPro" id="IPR050593">
    <property type="entry name" value="LovG"/>
</dbReference>
<dbReference type="PANTHER" id="PTHR48070:SF7">
    <property type="entry name" value="SERINE HYDROLASE FSH DOMAIN-CONTAINING PROTEIN-RELATED"/>
    <property type="match status" value="1"/>
</dbReference>
<dbReference type="AlphaFoldDB" id="A0A090CRT7"/>
<feature type="domain" description="Serine hydrolase" evidence="2">
    <location>
        <begin position="10"/>
        <end position="211"/>
    </location>
</feature>
<dbReference type="Gene3D" id="3.40.50.1820">
    <property type="entry name" value="alpha/beta hydrolase"/>
    <property type="match status" value="1"/>
</dbReference>
<dbReference type="Proteomes" id="UP000001197">
    <property type="component" value="Chromosome 5"/>
</dbReference>
<evidence type="ECO:0000313" key="3">
    <source>
        <dbReference type="EMBL" id="CDP29164.1"/>
    </source>
</evidence>
<dbReference type="GO" id="GO:0005634">
    <property type="term" value="C:nucleus"/>
    <property type="evidence" value="ECO:0007669"/>
    <property type="project" value="TreeGrafter"/>
</dbReference>
<dbReference type="GO" id="GO:0016787">
    <property type="term" value="F:hydrolase activity"/>
    <property type="evidence" value="ECO:0007669"/>
    <property type="project" value="UniProtKB-KW"/>
</dbReference>
<protein>
    <recommendedName>
        <fullName evidence="2">Serine hydrolase domain-containing protein</fullName>
    </recommendedName>
</protein>
<dbReference type="PANTHER" id="PTHR48070">
    <property type="entry name" value="ESTERASE OVCA2"/>
    <property type="match status" value="1"/>
</dbReference>
<sequence length="228" mass="24944">MLSQPNPKVFKILCLHGIGTNCEILKLQTASLRQHLPSGCTYDWYPGLHPSPPAPGIREAFGTSHQCFSYFDGSAKGGMEAVDKLADHLLTHGPYDAILAFSMGGALAATLLLRPDQQDPQVREAKSKIKSVVFLSSIMPSGWDELESGRVTFLKANRVSEENKIAIPTVHAWSNKDVHYPGMAKQVMNMCKQETRVEVKHGAGHGIPSVQGEASELAMVITHMLERL</sequence>
<dbReference type="EMBL" id="FO904940">
    <property type="protein sequence ID" value="CDP29164.1"/>
    <property type="molecule type" value="Genomic_DNA"/>
</dbReference>
<reference evidence="4" key="2">
    <citation type="journal article" date="2014" name="Genetics">
        <title>Maintaining two mating types: Structure of the mating type locus and its role in heterokaryosis in Podospora anserina.</title>
        <authorList>
            <person name="Grognet P."/>
            <person name="Bidard F."/>
            <person name="Kuchly C."/>
            <person name="Tong L.C.H."/>
            <person name="Coppin E."/>
            <person name="Benkhali J.A."/>
            <person name="Couloux A."/>
            <person name="Wincker P."/>
            <person name="Debuchy R."/>
            <person name="Silar P."/>
        </authorList>
    </citation>
    <scope>GENOME REANNOTATION</scope>
    <source>
        <strain evidence="4">S / ATCC MYA-4624 / DSM 980 / FGSC 10383</strain>
    </source>
</reference>
<dbReference type="InterPro" id="IPR029058">
    <property type="entry name" value="AB_hydrolase_fold"/>
</dbReference>
<dbReference type="SUPFAM" id="SSF53474">
    <property type="entry name" value="alpha/beta-Hydrolases"/>
    <property type="match status" value="1"/>
</dbReference>
<organism evidence="3 4">
    <name type="scientific">Podospora anserina (strain S / ATCC MYA-4624 / DSM 980 / FGSC 10383)</name>
    <name type="common">Pleurage anserina</name>
    <dbReference type="NCBI Taxonomy" id="515849"/>
    <lineage>
        <taxon>Eukaryota</taxon>
        <taxon>Fungi</taxon>
        <taxon>Dikarya</taxon>
        <taxon>Ascomycota</taxon>
        <taxon>Pezizomycotina</taxon>
        <taxon>Sordariomycetes</taxon>
        <taxon>Sordariomycetidae</taxon>
        <taxon>Sordariales</taxon>
        <taxon>Podosporaceae</taxon>
        <taxon>Podospora</taxon>
        <taxon>Podospora anserina</taxon>
    </lineage>
</organism>
<keyword evidence="4" id="KW-1185">Reference proteome</keyword>
<proteinExistence type="predicted"/>
<reference evidence="3 4" key="1">
    <citation type="journal article" date="2008" name="Genome Biol.">
        <title>The genome sequence of the model ascomycete fungus Podospora anserina.</title>
        <authorList>
            <person name="Espagne E."/>
            <person name="Lespinet O."/>
            <person name="Malagnac F."/>
            <person name="Da Silva C."/>
            <person name="Jaillon O."/>
            <person name="Porcel B.M."/>
            <person name="Couloux A."/>
            <person name="Aury J.-M."/>
            <person name="Segurens B."/>
            <person name="Poulain J."/>
            <person name="Anthouard V."/>
            <person name="Grossetete S."/>
            <person name="Khalili H."/>
            <person name="Coppin E."/>
            <person name="Dequard-Chablat M."/>
            <person name="Picard M."/>
            <person name="Contamine V."/>
            <person name="Arnaise S."/>
            <person name="Bourdais A."/>
            <person name="Berteaux-Lecellier V."/>
            <person name="Gautheret D."/>
            <person name="de Vries R.P."/>
            <person name="Battaglia E."/>
            <person name="Coutinho P.M."/>
            <person name="Danchin E.G.J."/>
            <person name="Henrissat B."/>
            <person name="El Khoury R."/>
            <person name="Sainsard-Chanet A."/>
            <person name="Boivin A."/>
            <person name="Pinan-Lucarre B."/>
            <person name="Sellem C.H."/>
            <person name="Debuchy R."/>
            <person name="Wincker P."/>
            <person name="Weissenbach J."/>
            <person name="Silar P."/>
        </authorList>
    </citation>
    <scope>NUCLEOTIDE SEQUENCE [LARGE SCALE GENOMIC DNA]</scope>
    <source>
        <strain evidence="4">S / ATCC MYA-4624 / DSM 980 / FGSC 10383</strain>
    </source>
</reference>
<evidence type="ECO:0000259" key="2">
    <source>
        <dbReference type="Pfam" id="PF03959"/>
    </source>
</evidence>
<dbReference type="GO" id="GO:0019748">
    <property type="term" value="P:secondary metabolic process"/>
    <property type="evidence" value="ECO:0007669"/>
    <property type="project" value="TreeGrafter"/>
</dbReference>
<accession>A0A090CRT7</accession>
<dbReference type="InParanoid" id="A0A090CRT7"/>
<dbReference type="Pfam" id="PF03959">
    <property type="entry name" value="FSH1"/>
    <property type="match status" value="1"/>
</dbReference>